<accession>A0A829Y6S4</accession>
<proteinExistence type="predicted"/>
<comment type="caution">
    <text evidence="1">The sequence shown here is derived from an EMBL/GenBank/DDBJ whole genome shotgun (WGS) entry which is preliminary data.</text>
</comment>
<dbReference type="Proteomes" id="UP000445000">
    <property type="component" value="Unassembled WGS sequence"/>
</dbReference>
<dbReference type="RefSeq" id="WP_161810790.1">
    <property type="nucleotide sequence ID" value="NZ_BLJN01000001.1"/>
</dbReference>
<dbReference type="EMBL" id="BLJN01000001">
    <property type="protein sequence ID" value="GFE78954.1"/>
    <property type="molecule type" value="Genomic_DNA"/>
</dbReference>
<evidence type="ECO:0000313" key="2">
    <source>
        <dbReference type="Proteomes" id="UP000445000"/>
    </source>
</evidence>
<sequence length="133" mass="14512">MEFVSPFTLSPATFVRETDAVGMLKNLKLRHRAYVCAYNSFRFAARLRGDLSEFAPSIAETLESVGDELAALARDSCPTENERRQLIEGLEGALRALGLSDAAQVHIVSQLAPRIMAGEPASASKEAWTRMAV</sequence>
<reference evidence="2" key="1">
    <citation type="submission" date="2020-01" db="EMBL/GenBank/DDBJ databases">
        <title>'Steroidobacter agaridevorans' sp. nov., agar-degrading bacteria isolated from rhizosphere soils.</title>
        <authorList>
            <person name="Ikenaga M."/>
            <person name="Kataoka M."/>
            <person name="Murouchi A."/>
            <person name="Katsuragi S."/>
            <person name="Sakai M."/>
        </authorList>
    </citation>
    <scope>NUCLEOTIDE SEQUENCE [LARGE SCALE GENOMIC DNA]</scope>
    <source>
        <strain evidence="2">YU21-B</strain>
    </source>
</reference>
<organism evidence="1 2">
    <name type="scientific">Steroidobacter agaridevorans</name>
    <dbReference type="NCBI Taxonomy" id="2695856"/>
    <lineage>
        <taxon>Bacteria</taxon>
        <taxon>Pseudomonadati</taxon>
        <taxon>Pseudomonadota</taxon>
        <taxon>Gammaproteobacteria</taxon>
        <taxon>Steroidobacterales</taxon>
        <taxon>Steroidobacteraceae</taxon>
        <taxon>Steroidobacter</taxon>
    </lineage>
</organism>
<gene>
    <name evidence="1" type="ORF">GCM10011487_09540</name>
</gene>
<protein>
    <submittedName>
        <fullName evidence="1">Uncharacterized protein</fullName>
    </submittedName>
</protein>
<evidence type="ECO:0000313" key="1">
    <source>
        <dbReference type="EMBL" id="GFE78954.1"/>
    </source>
</evidence>
<name>A0A829Y6S4_9GAMM</name>
<dbReference type="AlphaFoldDB" id="A0A829Y6S4"/>
<keyword evidence="2" id="KW-1185">Reference proteome</keyword>